<feature type="domain" description="C2H2-type" evidence="9">
    <location>
        <begin position="635"/>
        <end position="664"/>
    </location>
</feature>
<dbReference type="InterPro" id="IPR013087">
    <property type="entry name" value="Znf_C2H2_type"/>
</dbReference>
<feature type="domain" description="C2H2-type" evidence="9">
    <location>
        <begin position="752"/>
        <end position="779"/>
    </location>
</feature>
<dbReference type="Gene3D" id="3.30.160.60">
    <property type="entry name" value="Classic Zinc Finger"/>
    <property type="match status" value="7"/>
</dbReference>
<organism evidence="10 11">
    <name type="scientific">Mytilus coruscus</name>
    <name type="common">Sea mussel</name>
    <dbReference type="NCBI Taxonomy" id="42192"/>
    <lineage>
        <taxon>Eukaryota</taxon>
        <taxon>Metazoa</taxon>
        <taxon>Spiralia</taxon>
        <taxon>Lophotrochozoa</taxon>
        <taxon>Mollusca</taxon>
        <taxon>Bivalvia</taxon>
        <taxon>Autobranchia</taxon>
        <taxon>Pteriomorphia</taxon>
        <taxon>Mytilida</taxon>
        <taxon>Mytiloidea</taxon>
        <taxon>Mytilidae</taxon>
        <taxon>Mytilinae</taxon>
        <taxon>Mytilus</taxon>
    </lineage>
</organism>
<keyword evidence="5" id="KW-0862">Zinc</keyword>
<keyword evidence="6" id="KW-0238">DNA-binding</keyword>
<feature type="domain" description="C2H2-type" evidence="9">
    <location>
        <begin position="669"/>
        <end position="696"/>
    </location>
</feature>
<evidence type="ECO:0000256" key="7">
    <source>
        <dbReference type="ARBA" id="ARBA00023242"/>
    </source>
</evidence>
<dbReference type="GO" id="GO:0008270">
    <property type="term" value="F:zinc ion binding"/>
    <property type="evidence" value="ECO:0007669"/>
    <property type="project" value="UniProtKB-KW"/>
</dbReference>
<dbReference type="SUPFAM" id="SSF57667">
    <property type="entry name" value="beta-beta-alpha zinc fingers"/>
    <property type="match status" value="5"/>
</dbReference>
<evidence type="ECO:0000256" key="8">
    <source>
        <dbReference type="PROSITE-ProRule" id="PRU00042"/>
    </source>
</evidence>
<dbReference type="PROSITE" id="PS50157">
    <property type="entry name" value="ZINC_FINGER_C2H2_2"/>
    <property type="match status" value="10"/>
</dbReference>
<accession>A0A6J8DCQ1</accession>
<keyword evidence="7" id="KW-0539">Nucleus</keyword>
<evidence type="ECO:0000259" key="9">
    <source>
        <dbReference type="PROSITE" id="PS50157"/>
    </source>
</evidence>
<dbReference type="AlphaFoldDB" id="A0A6J8DCQ1"/>
<dbReference type="GO" id="GO:0005634">
    <property type="term" value="C:nucleus"/>
    <property type="evidence" value="ECO:0007669"/>
    <property type="project" value="UniProtKB-SubCell"/>
</dbReference>
<protein>
    <submittedName>
        <fullName evidence="10">KRAB</fullName>
    </submittedName>
</protein>
<dbReference type="PANTHER" id="PTHR24388:SF79">
    <property type="entry name" value="C2H2-TYPE DOMAIN-CONTAINING PROTEIN"/>
    <property type="match status" value="1"/>
</dbReference>
<reference evidence="10 11" key="1">
    <citation type="submission" date="2020-06" db="EMBL/GenBank/DDBJ databases">
        <authorList>
            <person name="Li R."/>
            <person name="Bekaert M."/>
        </authorList>
    </citation>
    <scope>NUCLEOTIDE SEQUENCE [LARGE SCALE GENOMIC DNA]</scope>
    <source>
        <strain evidence="11">wild</strain>
    </source>
</reference>
<proteinExistence type="predicted"/>
<dbReference type="FunFam" id="3.30.160.60:FF:000688">
    <property type="entry name" value="zinc finger protein 197 isoform X1"/>
    <property type="match status" value="1"/>
</dbReference>
<evidence type="ECO:0000256" key="6">
    <source>
        <dbReference type="ARBA" id="ARBA00023125"/>
    </source>
</evidence>
<feature type="domain" description="C2H2-type" evidence="9">
    <location>
        <begin position="543"/>
        <end position="570"/>
    </location>
</feature>
<feature type="domain" description="C2H2-type" evidence="9">
    <location>
        <begin position="571"/>
        <end position="598"/>
    </location>
</feature>
<dbReference type="GO" id="GO:0000981">
    <property type="term" value="F:DNA-binding transcription factor activity, RNA polymerase II-specific"/>
    <property type="evidence" value="ECO:0007669"/>
    <property type="project" value="TreeGrafter"/>
</dbReference>
<keyword evidence="3" id="KW-0677">Repeat</keyword>
<evidence type="ECO:0000256" key="4">
    <source>
        <dbReference type="ARBA" id="ARBA00022771"/>
    </source>
</evidence>
<evidence type="ECO:0000256" key="3">
    <source>
        <dbReference type="ARBA" id="ARBA00022737"/>
    </source>
</evidence>
<dbReference type="Pfam" id="PF00096">
    <property type="entry name" value="zf-C2H2"/>
    <property type="match status" value="5"/>
</dbReference>
<feature type="domain" description="C2H2-type" evidence="9">
    <location>
        <begin position="725"/>
        <end position="752"/>
    </location>
</feature>
<dbReference type="FunFam" id="3.30.160.60:FF:000100">
    <property type="entry name" value="Zinc finger 45-like"/>
    <property type="match status" value="1"/>
</dbReference>
<dbReference type="GO" id="GO:0000978">
    <property type="term" value="F:RNA polymerase II cis-regulatory region sequence-specific DNA binding"/>
    <property type="evidence" value="ECO:0007669"/>
    <property type="project" value="TreeGrafter"/>
</dbReference>
<dbReference type="PROSITE" id="PS00028">
    <property type="entry name" value="ZINC_FINGER_C2H2_1"/>
    <property type="match status" value="8"/>
</dbReference>
<feature type="domain" description="C2H2-type" evidence="9">
    <location>
        <begin position="599"/>
        <end position="627"/>
    </location>
</feature>
<gene>
    <name evidence="10" type="ORF">MCOR_38875</name>
</gene>
<dbReference type="InterPro" id="IPR050527">
    <property type="entry name" value="Snail/Krueppel_Znf"/>
</dbReference>
<sequence length="827" mass="94981">MPSAEAMCLDCCVCGKESKEMRLIGSKRTINLSELLAKYGGISKQQGKICRNCFDRLKTVHKNASKIRQQCLNTQAKTKQCHQALQALLTNVNEESIKDGKEIYVQVQAIELARFKEENLMPEELIYKPVTIDMKEKIKYLEMEILQLKSDLQYLRELHKTNIRIMTNSCLESMQKLMNKVSGITANEEQKEDILDDTEISINKPFSFRMKDCSSNAMDHLYCKDFTIKEEPESDIDDATKHSLPSDQFQNWPVTLNAIKTEQQLPSLCLNISNIRTLSGEISDDVTECCTTMTPHNINIVNMRRKRTSTAENNDKDEGVKSLKLDNIDHQNIIEEKPSVISLNNSVTKPFVVVGEHYKQIAKNTTQQLQNILNLSHLNVKKENIATNENIMTHKPIIFPVIIPKILPAEPQVLRNELLKQDVIIGGSTFRTESTNMKNQVVFNVNSSPKKEQTEKASYSASFQVKYHKICPKPSNDVDVSKLPECGNDGMEVKAEETKIQNYYPRPQLPIPNKSQICYVCGKFIEKRDSMTSHLKTHNEKMFKCNICDRAFSRKHHMMEHLNTHSRVKPYVCHLCGKGIRFESSFIKHMKIHKGDKRYPCNDCGKRFMDNSSLLNHRRKWHESNKLKTRKPQTFTCKTSGCGKKYLDICELRKHQLEHPSEIHVTEPNVCPDCGEGFDNEEACKKHIPVHLENLPYGCGTCGKSFSKTVHLQAHMAVHTKKSKFRCSTCSLLFFTAKSFTEHIKTHKYTENMCDDCGQSFPDVRTLEDHISEHSREDLLYGCGFCDKGFSKPSHLKYHMKKHEFDEEDSQSMMEECRNVDNQTVKG</sequence>
<name>A0A6J8DCQ1_MYTCO</name>
<feature type="domain" description="C2H2-type" evidence="9">
    <location>
        <begin position="697"/>
        <end position="724"/>
    </location>
</feature>
<comment type="subcellular location">
    <subcellularLocation>
        <location evidence="1">Nucleus</location>
    </subcellularLocation>
</comment>
<evidence type="ECO:0000313" key="10">
    <source>
        <dbReference type="EMBL" id="CAC5405162.1"/>
    </source>
</evidence>
<dbReference type="FunFam" id="3.30.160.60:FF:000045">
    <property type="entry name" value="ZFP69 zinc finger protein B"/>
    <property type="match status" value="1"/>
</dbReference>
<evidence type="ECO:0000256" key="2">
    <source>
        <dbReference type="ARBA" id="ARBA00022723"/>
    </source>
</evidence>
<evidence type="ECO:0000256" key="5">
    <source>
        <dbReference type="ARBA" id="ARBA00022833"/>
    </source>
</evidence>
<dbReference type="InterPro" id="IPR036236">
    <property type="entry name" value="Znf_C2H2_sf"/>
</dbReference>
<keyword evidence="11" id="KW-1185">Reference proteome</keyword>
<feature type="domain" description="C2H2-type" evidence="9">
    <location>
        <begin position="781"/>
        <end position="808"/>
    </location>
</feature>
<dbReference type="PANTHER" id="PTHR24388">
    <property type="entry name" value="ZINC FINGER PROTEIN"/>
    <property type="match status" value="1"/>
</dbReference>
<evidence type="ECO:0000256" key="1">
    <source>
        <dbReference type="ARBA" id="ARBA00004123"/>
    </source>
</evidence>
<dbReference type="OrthoDB" id="6077919at2759"/>
<dbReference type="EMBL" id="CACVKT020007086">
    <property type="protein sequence ID" value="CAC5405162.1"/>
    <property type="molecule type" value="Genomic_DNA"/>
</dbReference>
<keyword evidence="2" id="KW-0479">Metal-binding</keyword>
<dbReference type="SMART" id="SM00355">
    <property type="entry name" value="ZnF_C2H2"/>
    <property type="match status" value="10"/>
</dbReference>
<feature type="domain" description="C2H2-type" evidence="9">
    <location>
        <begin position="516"/>
        <end position="543"/>
    </location>
</feature>
<evidence type="ECO:0000313" key="11">
    <source>
        <dbReference type="Proteomes" id="UP000507470"/>
    </source>
</evidence>
<keyword evidence="4 8" id="KW-0863">Zinc-finger</keyword>
<dbReference type="Proteomes" id="UP000507470">
    <property type="component" value="Unassembled WGS sequence"/>
</dbReference>